<proteinExistence type="inferred from homology"/>
<dbReference type="GO" id="GO:0006689">
    <property type="term" value="P:ganglioside catabolic process"/>
    <property type="evidence" value="ECO:0007669"/>
    <property type="project" value="TreeGrafter"/>
</dbReference>
<dbReference type="Proteomes" id="UP000253410">
    <property type="component" value="Unassembled WGS sequence"/>
</dbReference>
<organism evidence="6 7">
    <name type="scientific">Chitinophaga flava</name>
    <dbReference type="NCBI Taxonomy" id="2259036"/>
    <lineage>
        <taxon>Bacteria</taxon>
        <taxon>Pseudomonadati</taxon>
        <taxon>Bacteroidota</taxon>
        <taxon>Chitinophagia</taxon>
        <taxon>Chitinophagales</taxon>
        <taxon>Chitinophagaceae</taxon>
        <taxon>Chitinophaga</taxon>
    </lineage>
</organism>
<evidence type="ECO:0000256" key="1">
    <source>
        <dbReference type="ARBA" id="ARBA00000427"/>
    </source>
</evidence>
<protein>
    <recommendedName>
        <fullName evidence="3">exo-alpha-sialidase</fullName>
        <ecNumber evidence="3">3.2.1.18</ecNumber>
    </recommendedName>
</protein>
<dbReference type="InterPro" id="IPR011040">
    <property type="entry name" value="Sialidase"/>
</dbReference>
<feature type="signal peptide" evidence="4">
    <location>
        <begin position="1"/>
        <end position="20"/>
    </location>
</feature>
<accession>A0A365Y6G0</accession>
<dbReference type="GO" id="GO:0005737">
    <property type="term" value="C:cytoplasm"/>
    <property type="evidence" value="ECO:0007669"/>
    <property type="project" value="TreeGrafter"/>
</dbReference>
<comment type="similarity">
    <text evidence="2">Belongs to the glycosyl hydrolase 33 family.</text>
</comment>
<sequence>MMNKLKLLTGLLLCTNLLFAQMKAVPVFTSGTEGYKSFRIPAIIRLPNGPLLAFAEGRVNNSGDFGDINIVMKRSNDNGATWGPLQTVVDNDSLQAGNPAPVVDVTDMSYLQGRIFLFYNTGNNHEGEIRKGKGLREVWYKTSADGGVTWSEPVNITTQVHRPLQPQINPAYNFKEDWRSYANTPGHATQFRNGQYHGRIYVAANHSEGNPQPHFKDYFAHGYYTDDHGKTFHLAATMPMPGGNEATAAVLDNGRLMLNARNQQGNVKARMVATSKDGGATWDQYAFDPQLPDPVCEGSLLEIGFKKKRTVLAFCNAADTLQRNHLTLRISNDGGRSWPKSYLIAASDNNKRDYAAYSDIVRIDKQRIGVLFERNDYREIVFTVVKC</sequence>
<evidence type="ECO:0000313" key="7">
    <source>
        <dbReference type="Proteomes" id="UP000253410"/>
    </source>
</evidence>
<dbReference type="InterPro" id="IPR036278">
    <property type="entry name" value="Sialidase_sf"/>
</dbReference>
<feature type="chain" id="PRO_5016570099" description="exo-alpha-sialidase" evidence="4">
    <location>
        <begin position="21"/>
        <end position="387"/>
    </location>
</feature>
<dbReference type="AlphaFoldDB" id="A0A365Y6G0"/>
<dbReference type="GO" id="GO:0009313">
    <property type="term" value="P:oligosaccharide catabolic process"/>
    <property type="evidence" value="ECO:0007669"/>
    <property type="project" value="TreeGrafter"/>
</dbReference>
<dbReference type="PANTHER" id="PTHR10628">
    <property type="entry name" value="SIALIDASE"/>
    <property type="match status" value="1"/>
</dbReference>
<dbReference type="SUPFAM" id="SSF50939">
    <property type="entry name" value="Sialidases"/>
    <property type="match status" value="1"/>
</dbReference>
<dbReference type="EMBL" id="QFFJ01000001">
    <property type="protein sequence ID" value="RBL94070.1"/>
    <property type="molecule type" value="Genomic_DNA"/>
</dbReference>
<dbReference type="OrthoDB" id="7294637at2"/>
<evidence type="ECO:0000259" key="5">
    <source>
        <dbReference type="Pfam" id="PF13088"/>
    </source>
</evidence>
<reference evidence="6 7" key="1">
    <citation type="submission" date="2018-05" db="EMBL/GenBank/DDBJ databases">
        <title>Chitinophaga sp. K3CV102501T nov., isolated from isolated from a monsoon evergreen broad-leaved forest soil.</title>
        <authorList>
            <person name="Lv Y."/>
        </authorList>
    </citation>
    <scope>NUCLEOTIDE SEQUENCE [LARGE SCALE GENOMIC DNA]</scope>
    <source>
        <strain evidence="6 7">GDMCC 1.1325</strain>
    </source>
</reference>
<dbReference type="CDD" id="cd15482">
    <property type="entry name" value="Sialidase_non-viral"/>
    <property type="match status" value="1"/>
</dbReference>
<dbReference type="Gene3D" id="2.120.10.10">
    <property type="match status" value="1"/>
</dbReference>
<evidence type="ECO:0000313" key="6">
    <source>
        <dbReference type="EMBL" id="RBL94070.1"/>
    </source>
</evidence>
<dbReference type="GO" id="GO:0016020">
    <property type="term" value="C:membrane"/>
    <property type="evidence" value="ECO:0007669"/>
    <property type="project" value="TreeGrafter"/>
</dbReference>
<dbReference type="GO" id="GO:0004308">
    <property type="term" value="F:exo-alpha-sialidase activity"/>
    <property type="evidence" value="ECO:0007669"/>
    <property type="project" value="UniProtKB-EC"/>
</dbReference>
<dbReference type="EC" id="3.2.1.18" evidence="3"/>
<keyword evidence="4" id="KW-0732">Signal</keyword>
<evidence type="ECO:0000256" key="2">
    <source>
        <dbReference type="ARBA" id="ARBA00009348"/>
    </source>
</evidence>
<dbReference type="InterPro" id="IPR026856">
    <property type="entry name" value="Sialidase_fam"/>
</dbReference>
<dbReference type="Pfam" id="PF13088">
    <property type="entry name" value="BNR_2"/>
    <property type="match status" value="1"/>
</dbReference>
<gene>
    <name evidence="6" type="ORF">DF182_02110</name>
</gene>
<comment type="caution">
    <text evidence="6">The sequence shown here is derived from an EMBL/GenBank/DDBJ whole genome shotgun (WGS) entry which is preliminary data.</text>
</comment>
<evidence type="ECO:0000256" key="4">
    <source>
        <dbReference type="SAM" id="SignalP"/>
    </source>
</evidence>
<name>A0A365Y6G0_9BACT</name>
<dbReference type="PANTHER" id="PTHR10628:SF30">
    <property type="entry name" value="EXO-ALPHA-SIALIDASE"/>
    <property type="match status" value="1"/>
</dbReference>
<comment type="catalytic activity">
    <reaction evidence="1">
        <text>Hydrolysis of alpha-(2-&gt;3)-, alpha-(2-&gt;6)-, alpha-(2-&gt;8)- glycosidic linkages of terminal sialic acid residues in oligosaccharides, glycoproteins, glycolipids, colominic acid and synthetic substrates.</text>
        <dbReference type="EC" id="3.2.1.18"/>
    </reaction>
</comment>
<evidence type="ECO:0000256" key="3">
    <source>
        <dbReference type="ARBA" id="ARBA00012733"/>
    </source>
</evidence>
<dbReference type="RefSeq" id="WP_113614029.1">
    <property type="nucleotide sequence ID" value="NZ_QFFJ01000001.1"/>
</dbReference>
<keyword evidence="7" id="KW-1185">Reference proteome</keyword>
<feature type="domain" description="Sialidase" evidence="5">
    <location>
        <begin position="50"/>
        <end position="356"/>
    </location>
</feature>